<proteinExistence type="predicted"/>
<dbReference type="EMBL" id="SWFT01000090">
    <property type="protein sequence ID" value="KAA8902319.1"/>
    <property type="molecule type" value="Genomic_DNA"/>
</dbReference>
<dbReference type="VEuPathDB" id="FungiDB:DIURU_002773"/>
<dbReference type="RefSeq" id="XP_034012304.1">
    <property type="nucleotide sequence ID" value="XM_034155461.1"/>
</dbReference>
<reference evidence="2 3" key="1">
    <citation type="submission" date="2019-07" db="EMBL/GenBank/DDBJ databases">
        <title>Genome assembly of two rare yeast pathogens: Diutina rugosa and Trichomonascus ciferrii.</title>
        <authorList>
            <person name="Mixao V."/>
            <person name="Saus E."/>
            <person name="Hansen A."/>
            <person name="Lass-Flor C."/>
            <person name="Gabaldon T."/>
        </authorList>
    </citation>
    <scope>NUCLEOTIDE SEQUENCE [LARGE SCALE GENOMIC DNA]</scope>
    <source>
        <strain evidence="2 3">CBS 613</strain>
    </source>
</reference>
<keyword evidence="1" id="KW-0472">Membrane</keyword>
<evidence type="ECO:0000313" key="3">
    <source>
        <dbReference type="Proteomes" id="UP000449547"/>
    </source>
</evidence>
<sequence>MRNEPAYLTSKWNIFWVLIFTLVNIAVLASITLLYIRCLLNVLAGKTQIEVWEWDRVESQLLSERFWIQVRKNYRKLYGKELPKLESCRFPPKPDDNDIVPINFTIDDLIFPYDYGYIKNVYYSCGGMWTWLWPWGGSPLNGCQWPRSDNCEDDQLNLPWPPDGGHQDHVATNDKSVESVDLSIPQNVALVKKRLDPRFSASRRVWINDQGESLRDYGVDMDIEVSDEEITI</sequence>
<keyword evidence="1" id="KW-0812">Transmembrane</keyword>
<evidence type="ECO:0000256" key="1">
    <source>
        <dbReference type="SAM" id="Phobius"/>
    </source>
</evidence>
<organism evidence="2 3">
    <name type="scientific">Diutina rugosa</name>
    <name type="common">Yeast</name>
    <name type="synonym">Candida rugosa</name>
    <dbReference type="NCBI Taxonomy" id="5481"/>
    <lineage>
        <taxon>Eukaryota</taxon>
        <taxon>Fungi</taxon>
        <taxon>Dikarya</taxon>
        <taxon>Ascomycota</taxon>
        <taxon>Saccharomycotina</taxon>
        <taxon>Pichiomycetes</taxon>
        <taxon>Debaryomycetaceae</taxon>
        <taxon>Diutina</taxon>
    </lineage>
</organism>
<keyword evidence="1" id="KW-1133">Transmembrane helix</keyword>
<name>A0A642UNF5_DIURU</name>
<gene>
    <name evidence="2" type="ORF">DIURU_002773</name>
</gene>
<dbReference type="OMA" id="DIVPINF"/>
<protein>
    <submittedName>
        <fullName evidence="2">Uncharacterized protein</fullName>
    </submittedName>
</protein>
<dbReference type="GeneID" id="54781424"/>
<feature type="transmembrane region" description="Helical" evidence="1">
    <location>
        <begin position="12"/>
        <end position="36"/>
    </location>
</feature>
<dbReference type="OrthoDB" id="331948at2759"/>
<comment type="caution">
    <text evidence="2">The sequence shown here is derived from an EMBL/GenBank/DDBJ whole genome shotgun (WGS) entry which is preliminary data.</text>
</comment>
<dbReference type="AlphaFoldDB" id="A0A642UNF5"/>
<keyword evidence="3" id="KW-1185">Reference proteome</keyword>
<accession>A0A642UNF5</accession>
<evidence type="ECO:0000313" key="2">
    <source>
        <dbReference type="EMBL" id="KAA8902319.1"/>
    </source>
</evidence>
<dbReference type="Proteomes" id="UP000449547">
    <property type="component" value="Unassembled WGS sequence"/>
</dbReference>